<dbReference type="EMBL" id="ATHJ01000105">
    <property type="protein sequence ID" value="EPR35937.1"/>
    <property type="molecule type" value="Genomic_DNA"/>
</dbReference>
<dbReference type="AlphaFoldDB" id="S7TFE1"/>
<gene>
    <name evidence="1" type="ORF">dsmv_0642</name>
</gene>
<accession>S7TFE1</accession>
<dbReference type="STRING" id="897.B2D07_15860"/>
<protein>
    <submittedName>
        <fullName evidence="1">Uncharacterized protein</fullName>
    </submittedName>
</protein>
<dbReference type="RefSeq" id="WP_020877753.1">
    <property type="nucleotide sequence ID" value="NZ_ATHJ01000105.1"/>
</dbReference>
<sequence length="55" mass="6240">MTELSREQTIQLISTIVAKHGCEILEMDVDNHILDIDGPAEARENCARELELFLD</sequence>
<evidence type="ECO:0000313" key="1">
    <source>
        <dbReference type="EMBL" id="EPR35937.1"/>
    </source>
</evidence>
<dbReference type="Proteomes" id="UP000014977">
    <property type="component" value="Unassembled WGS sequence"/>
</dbReference>
<name>S7TFE1_DESML</name>
<comment type="caution">
    <text evidence="1">The sequence shown here is derived from an EMBL/GenBank/DDBJ whole genome shotgun (WGS) entry which is preliminary data.</text>
</comment>
<evidence type="ECO:0000313" key="2">
    <source>
        <dbReference type="Proteomes" id="UP000014977"/>
    </source>
</evidence>
<organism evidence="1 2">
    <name type="scientific">Desulfococcus multivorans DSM 2059</name>
    <dbReference type="NCBI Taxonomy" id="1121405"/>
    <lineage>
        <taxon>Bacteria</taxon>
        <taxon>Pseudomonadati</taxon>
        <taxon>Thermodesulfobacteriota</taxon>
        <taxon>Desulfobacteria</taxon>
        <taxon>Desulfobacterales</taxon>
        <taxon>Desulfococcaceae</taxon>
        <taxon>Desulfococcus</taxon>
    </lineage>
</organism>
<keyword evidence="2" id="KW-1185">Reference proteome</keyword>
<reference evidence="1 2" key="1">
    <citation type="journal article" date="2013" name="Genome Announc.">
        <title>Draft genome sequences for three mercury-methylating, sulfate-reducing bacteria.</title>
        <authorList>
            <person name="Brown S.D."/>
            <person name="Hurt R.A.Jr."/>
            <person name="Gilmour C.C."/>
            <person name="Elias D.A."/>
        </authorList>
    </citation>
    <scope>NUCLEOTIDE SEQUENCE [LARGE SCALE GENOMIC DNA]</scope>
    <source>
        <strain evidence="1 2">DSM 2059</strain>
    </source>
</reference>
<proteinExistence type="predicted"/>